<evidence type="ECO:0000313" key="4">
    <source>
        <dbReference type="Proteomes" id="UP001597541"/>
    </source>
</evidence>
<comment type="caution">
    <text evidence="3">The sequence shown here is derived from an EMBL/GenBank/DDBJ whole genome shotgun (WGS) entry which is preliminary data.</text>
</comment>
<organism evidence="3 4">
    <name type="scientific">Paenibacillus gansuensis</name>
    <dbReference type="NCBI Taxonomy" id="306542"/>
    <lineage>
        <taxon>Bacteria</taxon>
        <taxon>Bacillati</taxon>
        <taxon>Bacillota</taxon>
        <taxon>Bacilli</taxon>
        <taxon>Bacillales</taxon>
        <taxon>Paenibacillaceae</taxon>
        <taxon>Paenibacillus</taxon>
    </lineage>
</organism>
<dbReference type="InterPro" id="IPR011050">
    <property type="entry name" value="Pectin_lyase_fold/virulence"/>
</dbReference>
<dbReference type="Gene3D" id="2.160.20.10">
    <property type="entry name" value="Single-stranded right-handed beta-helix, Pectin lyase-like"/>
    <property type="match status" value="2"/>
</dbReference>
<gene>
    <name evidence="3" type="ORF">ACFSUF_16105</name>
</gene>
<proteinExistence type="predicted"/>
<sequence length="729" mass="79132">MRKWPLLLLTGAALCMAGFAVSYNSKEETVSVLPYTQVHADAEEPAPVKPLQAGAVKAEPMHVQPEHVIDLDRWNISNDGTHPKETTKGINRALQWVSEQGIREVLLPAGLYLIDKDSRIEMVSNLTFVMDPGAVIQKESNGYARYETMMLGPGVENVTLIGGTYKGDRDTHDYSSGGTHESGYGILLEGARNVVIDGVTVLGFTGDGICVGADDHYVDTLYQADFEQGGLDDSGKPVKDQGKIRSRKLSKTQFRAEHFKQRTFFQFARPKQMSKESLFEVFFYKKNGTFISKLNRQEIYYSDIPIPKGAGYYRVVFPQGSAKGVEIGTYAQIKSTNVIVRNSDISQNRRLGITIGGADQVLVTNNVIHDMGGTAPQGGIDVEGGFFPNSRIEIIGNTFYNNKAYDVILFNGKKALIKGNLLQSQGAIGVAVTNLFRQAEVTGNVFEGSNALVRHELSFTNNQMTNGWVKFQGHHIKVKGLHLTDSTLTVESEAPYQVAVEDVTIVNHEKQEYGLVVDGGPASFKDVRISGPSRLQSITGSGSSGTTFDRLQITDYNGKYGLDLPSGTYNNCVLEAPENGEGGPIANRDGSYRFNRCTFVSNGTGLVIAGPKSDVMVTDSQFTINKAIGYGAAAVYVQAANRFEITGSQITAEKLIEPNVAMIKINNYGAADQASDVGGAVIAGNSIKTNLRAMAISTVDAGVGAPKFDIRGNELRRAVLDLREVDEAQ</sequence>
<dbReference type="InterPro" id="IPR012334">
    <property type="entry name" value="Pectin_lyas_fold"/>
</dbReference>
<dbReference type="Pfam" id="PF13229">
    <property type="entry name" value="Beta_helix"/>
    <property type="match status" value="1"/>
</dbReference>
<evidence type="ECO:0000256" key="1">
    <source>
        <dbReference type="SAM" id="SignalP"/>
    </source>
</evidence>
<name>A0ABW5PHE1_9BACL</name>
<evidence type="ECO:0000259" key="2">
    <source>
        <dbReference type="Pfam" id="PF13229"/>
    </source>
</evidence>
<dbReference type="SMART" id="SM00710">
    <property type="entry name" value="PbH1"/>
    <property type="match status" value="10"/>
</dbReference>
<dbReference type="InterPro" id="IPR006626">
    <property type="entry name" value="PbH1"/>
</dbReference>
<dbReference type="Proteomes" id="UP001597541">
    <property type="component" value="Unassembled WGS sequence"/>
</dbReference>
<feature type="chain" id="PRO_5045969451" evidence="1">
    <location>
        <begin position="23"/>
        <end position="729"/>
    </location>
</feature>
<keyword evidence="4" id="KW-1185">Reference proteome</keyword>
<evidence type="ECO:0000313" key="3">
    <source>
        <dbReference type="EMBL" id="MFD2613939.1"/>
    </source>
</evidence>
<protein>
    <submittedName>
        <fullName evidence="3">Right-handed parallel beta-helix repeat-containing protein</fullName>
    </submittedName>
</protein>
<dbReference type="RefSeq" id="WP_377604249.1">
    <property type="nucleotide sequence ID" value="NZ_JBHUME010000009.1"/>
</dbReference>
<feature type="domain" description="Right handed beta helix" evidence="2">
    <location>
        <begin position="335"/>
        <end position="466"/>
    </location>
</feature>
<feature type="signal peptide" evidence="1">
    <location>
        <begin position="1"/>
        <end position="22"/>
    </location>
</feature>
<dbReference type="SUPFAM" id="SSF51126">
    <property type="entry name" value="Pectin lyase-like"/>
    <property type="match status" value="2"/>
</dbReference>
<dbReference type="InterPro" id="IPR039448">
    <property type="entry name" value="Beta_helix"/>
</dbReference>
<accession>A0ABW5PHE1</accession>
<reference evidence="4" key="1">
    <citation type="journal article" date="2019" name="Int. J. Syst. Evol. Microbiol.">
        <title>The Global Catalogue of Microorganisms (GCM) 10K type strain sequencing project: providing services to taxonomists for standard genome sequencing and annotation.</title>
        <authorList>
            <consortium name="The Broad Institute Genomics Platform"/>
            <consortium name="The Broad Institute Genome Sequencing Center for Infectious Disease"/>
            <person name="Wu L."/>
            <person name="Ma J."/>
        </authorList>
    </citation>
    <scope>NUCLEOTIDE SEQUENCE [LARGE SCALE GENOMIC DNA]</scope>
    <source>
        <strain evidence="4">KCTC 3950</strain>
    </source>
</reference>
<dbReference type="EMBL" id="JBHUME010000009">
    <property type="protein sequence ID" value="MFD2613939.1"/>
    <property type="molecule type" value="Genomic_DNA"/>
</dbReference>
<keyword evidence="1" id="KW-0732">Signal</keyword>